<feature type="transmembrane region" description="Helical" evidence="1">
    <location>
        <begin position="54"/>
        <end position="77"/>
    </location>
</feature>
<dbReference type="RefSeq" id="WP_155093257.1">
    <property type="nucleotide sequence ID" value="NZ_WMJX01000054.1"/>
</dbReference>
<organism evidence="2 3">
    <name type="scientific">Myroides albus</name>
    <dbReference type="NCBI Taxonomy" id="2562892"/>
    <lineage>
        <taxon>Bacteria</taxon>
        <taxon>Pseudomonadati</taxon>
        <taxon>Bacteroidota</taxon>
        <taxon>Flavobacteriia</taxon>
        <taxon>Flavobacteriales</taxon>
        <taxon>Flavobacteriaceae</taxon>
        <taxon>Myroides</taxon>
    </lineage>
</organism>
<feature type="transmembrane region" description="Helical" evidence="1">
    <location>
        <begin position="220"/>
        <end position="238"/>
    </location>
</feature>
<dbReference type="AlphaFoldDB" id="A0A6I3LI45"/>
<keyword evidence="1" id="KW-1133">Transmembrane helix</keyword>
<evidence type="ECO:0000256" key="1">
    <source>
        <dbReference type="SAM" id="Phobius"/>
    </source>
</evidence>
<keyword evidence="1" id="KW-0812">Transmembrane</keyword>
<proteinExistence type="predicted"/>
<dbReference type="Proteomes" id="UP000438760">
    <property type="component" value="Unassembled WGS sequence"/>
</dbReference>
<keyword evidence="1" id="KW-0472">Membrane</keyword>
<gene>
    <name evidence="2" type="ORF">GJV76_14185</name>
</gene>
<accession>A0A6I3LI45</accession>
<comment type="caution">
    <text evidence="2">The sequence shown here is derived from an EMBL/GenBank/DDBJ whole genome shotgun (WGS) entry which is preliminary data.</text>
</comment>
<name>A0A6I3LI45_9FLAO</name>
<evidence type="ECO:0000313" key="3">
    <source>
        <dbReference type="Proteomes" id="UP000438760"/>
    </source>
</evidence>
<reference evidence="2 3" key="1">
    <citation type="submission" date="2019-11" db="EMBL/GenBank/DDBJ databases">
        <title>Genome of Strain BIT-d1.</title>
        <authorList>
            <person name="Yang Y."/>
        </authorList>
    </citation>
    <scope>NUCLEOTIDE SEQUENCE [LARGE SCALE GENOMIC DNA]</scope>
    <source>
        <strain evidence="2 3">BIT-d1</strain>
    </source>
</reference>
<protein>
    <submittedName>
        <fullName evidence="2">Uncharacterized protein</fullName>
    </submittedName>
</protein>
<dbReference type="EMBL" id="WMJX01000054">
    <property type="protein sequence ID" value="MTG99259.1"/>
    <property type="molecule type" value="Genomic_DNA"/>
</dbReference>
<evidence type="ECO:0000313" key="2">
    <source>
        <dbReference type="EMBL" id="MTG99259.1"/>
    </source>
</evidence>
<dbReference type="OrthoDB" id="6181406at2"/>
<sequence>MNKQLSQGMQNLKTYRFYITQLQPTYFFLLSLFGGLLLMIVVPVIFLLKYQGQSIYILYLIGFVLMSMTGNIIYSVWKWRKVRAKYAEPEKIILRTNRFNSQYFGIIRFEDINSYSIRQSLPWINWNMASPTLKIKLQNEKVIRFHPKPDQNNTELEEYLKFLSDFTRYWEVYKQNLNKETSFSSKKTISSPSLSPQENEYETAIRAIAKARKKKLRKNIVIPFSFIIGFVLFARFFGGKIIEYYKTKPMRDMMTYSQQRMDQYPVLLRNAIAKEGAIYMYTNDSLAKLHLVPYIKSTKIEELDQLNALNTDTQILNFLTHPKERNFYLSLENENGVWKQLKSSGIGNPKESKSIKFLLDNSEEKETASNLGLQFVGHFIFESEAELKKQLYRHAPMFNNRSHSKQLQASQPKWYLIAMESEGMDLESFQIASKTIVEFLNNDQDITFSFHLYKHNGNGDPVETPPEEITDSSIKELQEAIEIRKRIKGTSHKNQ</sequence>
<feature type="transmembrane region" description="Helical" evidence="1">
    <location>
        <begin position="26"/>
        <end position="48"/>
    </location>
</feature>
<keyword evidence="3" id="KW-1185">Reference proteome</keyword>